<sequence>MFSVAGFFFVFPWSSLVSRLVKLDTSLYISVSDLYLRVHGSHDVPVLLWWAFF</sequence>
<keyword evidence="3" id="KW-1185">Reference proteome</keyword>
<dbReference type="AlphaFoldDB" id="G3BF39"/>
<protein>
    <submittedName>
        <fullName evidence="2">Uncharacterized protein</fullName>
    </submittedName>
</protein>
<keyword evidence="1" id="KW-0732">Signal</keyword>
<dbReference type="Proteomes" id="UP000000707">
    <property type="component" value="Unassembled WGS sequence"/>
</dbReference>
<evidence type="ECO:0000256" key="1">
    <source>
        <dbReference type="SAM" id="SignalP"/>
    </source>
</evidence>
<dbReference type="EMBL" id="GL996528">
    <property type="protein sequence ID" value="EGV60627.1"/>
    <property type="molecule type" value="Genomic_DNA"/>
</dbReference>
<feature type="signal peptide" evidence="1">
    <location>
        <begin position="1"/>
        <end position="18"/>
    </location>
</feature>
<accession>G3BF39</accession>
<evidence type="ECO:0000313" key="3">
    <source>
        <dbReference type="Proteomes" id="UP000000707"/>
    </source>
</evidence>
<organism evidence="3">
    <name type="scientific">Candida tenuis (strain ATCC 10573 / BCRC 21748 / CBS 615 / JCM 9827 / NBRC 10315 / NRRL Y-1498 / VKM Y-70)</name>
    <name type="common">Yeast</name>
    <name type="synonym">Yamadazyma tenuis</name>
    <dbReference type="NCBI Taxonomy" id="590646"/>
    <lineage>
        <taxon>Eukaryota</taxon>
        <taxon>Fungi</taxon>
        <taxon>Dikarya</taxon>
        <taxon>Ascomycota</taxon>
        <taxon>Saccharomycotina</taxon>
        <taxon>Pichiomycetes</taxon>
        <taxon>Debaryomycetaceae</taxon>
        <taxon>Yamadazyma</taxon>
    </lineage>
</organism>
<gene>
    <name evidence="2" type="ORF">CANTEDRAFT_116696</name>
</gene>
<name>G3BF39_CANTC</name>
<dbReference type="HOGENOM" id="CLU_3068485_0_0_1"/>
<proteinExistence type="predicted"/>
<evidence type="ECO:0000313" key="2">
    <source>
        <dbReference type="EMBL" id="EGV60627.1"/>
    </source>
</evidence>
<reference evidence="2 3" key="1">
    <citation type="journal article" date="2011" name="Proc. Natl. Acad. Sci. U.S.A.">
        <title>Comparative genomics of xylose-fermenting fungi for enhanced biofuel production.</title>
        <authorList>
            <person name="Wohlbach D.J."/>
            <person name="Kuo A."/>
            <person name="Sato T.K."/>
            <person name="Potts K.M."/>
            <person name="Salamov A.A."/>
            <person name="LaButti K.M."/>
            <person name="Sun H."/>
            <person name="Clum A."/>
            <person name="Pangilinan J.L."/>
            <person name="Lindquist E.A."/>
            <person name="Lucas S."/>
            <person name="Lapidus A."/>
            <person name="Jin M."/>
            <person name="Gunawan C."/>
            <person name="Balan V."/>
            <person name="Dale B.E."/>
            <person name="Jeffries T.W."/>
            <person name="Zinkel R."/>
            <person name="Barry K.W."/>
            <person name="Grigoriev I.V."/>
            <person name="Gasch A.P."/>
        </authorList>
    </citation>
    <scope>NUCLEOTIDE SEQUENCE [LARGE SCALE GENOMIC DNA]</scope>
    <source>
        <strain evidence="3">ATCC 10573 / BCRC 21748 / CBS 615 / JCM 9827 / NBRC 10315 / NRRL Y-1498 / VKM Y-70</strain>
    </source>
</reference>
<feature type="chain" id="PRO_5003442906" evidence="1">
    <location>
        <begin position="19"/>
        <end position="53"/>
    </location>
</feature>